<dbReference type="PROSITE" id="PS50076">
    <property type="entry name" value="DNAJ_2"/>
    <property type="match status" value="3"/>
</dbReference>
<dbReference type="SMART" id="SM00271">
    <property type="entry name" value="DnaJ"/>
    <property type="match status" value="3"/>
</dbReference>
<proteinExistence type="predicted"/>
<dbReference type="Proteomes" id="UP000032180">
    <property type="component" value="Chromosome 1"/>
</dbReference>
<reference evidence="4" key="3">
    <citation type="submission" date="2015-04" db="UniProtKB">
        <authorList>
            <consortium name="EnsemblPlants"/>
        </authorList>
    </citation>
    <scope>IDENTIFICATION</scope>
</reference>
<evidence type="ECO:0000259" key="3">
    <source>
        <dbReference type="PROSITE" id="PS50076"/>
    </source>
</evidence>
<dbReference type="SUPFAM" id="SSF46565">
    <property type="entry name" value="Chaperone J-domain"/>
    <property type="match status" value="3"/>
</dbReference>
<dbReference type="STRING" id="77586.A0A0D9UZN0"/>
<reference evidence="4 5" key="1">
    <citation type="submission" date="2012-08" db="EMBL/GenBank/DDBJ databases">
        <title>Oryza genome evolution.</title>
        <authorList>
            <person name="Wing R.A."/>
        </authorList>
    </citation>
    <scope>NUCLEOTIDE SEQUENCE</scope>
</reference>
<organism evidence="4 5">
    <name type="scientific">Leersia perrieri</name>
    <dbReference type="NCBI Taxonomy" id="77586"/>
    <lineage>
        <taxon>Eukaryota</taxon>
        <taxon>Viridiplantae</taxon>
        <taxon>Streptophyta</taxon>
        <taxon>Embryophyta</taxon>
        <taxon>Tracheophyta</taxon>
        <taxon>Spermatophyta</taxon>
        <taxon>Magnoliopsida</taxon>
        <taxon>Liliopsida</taxon>
        <taxon>Poales</taxon>
        <taxon>Poaceae</taxon>
        <taxon>BOP clade</taxon>
        <taxon>Oryzoideae</taxon>
        <taxon>Oryzeae</taxon>
        <taxon>Oryzinae</taxon>
        <taxon>Leersia</taxon>
    </lineage>
</organism>
<sequence>MAGGYGDGDHYRTLGISRGATKAEVKAAFHRLAQIHHPDRHHATSESAARDAAASRFRRVYDAYNVLNDDTARAACDLRLRLRSSSHGRRRRRPLPDAGHRPRREQGGATMASGDGDGDHYRTLGISHGATKAEVKSAFRRLAQLHHPDRHHDAAAATSQFRRIYESYSVLNDDTARAAYDLRLRSSSSYYAGYTGGGGGSNSGWSGYGYGYSGLSRRYESSTDVQMSCYSDLRRHRLVQTAAASLSAWLPAAMAGDHYQTLGLRRDATKAEVKAAFRRRALRDHPDRHAHSPDAAARADAARRFRLASDAYRVLSDDRLRADYDLRLRSPSSSSSYYYGRASTSSSSYGYGYGYGHRHGGGGGSWRRPPPGGGGGAASAAASAGFDWDLLMKAVTRRGFLINLGFASVLLTGAAFLDGSILEIWKMNNSGKSFEDAMESIEKVKVQKGNR</sequence>
<dbReference type="AlphaFoldDB" id="A0A0D9UZN0"/>
<evidence type="ECO:0000256" key="1">
    <source>
        <dbReference type="SAM" id="MobiDB-lite"/>
    </source>
</evidence>
<name>A0A0D9UZN0_9ORYZ</name>
<feature type="region of interest" description="Disordered" evidence="1">
    <location>
        <begin position="85"/>
        <end position="120"/>
    </location>
</feature>
<feature type="domain" description="J" evidence="3">
    <location>
        <begin position="9"/>
        <end position="80"/>
    </location>
</feature>
<dbReference type="GO" id="GO:0005783">
    <property type="term" value="C:endoplasmic reticulum"/>
    <property type="evidence" value="ECO:0007669"/>
    <property type="project" value="UniProtKB-ARBA"/>
</dbReference>
<dbReference type="Pfam" id="PF00226">
    <property type="entry name" value="DnaJ"/>
    <property type="match status" value="3"/>
</dbReference>
<dbReference type="InterPro" id="IPR018253">
    <property type="entry name" value="DnaJ_domain_CS"/>
</dbReference>
<dbReference type="Gene3D" id="1.10.287.110">
    <property type="entry name" value="DnaJ domain"/>
    <property type="match status" value="3"/>
</dbReference>
<reference evidence="5" key="2">
    <citation type="submission" date="2013-12" db="EMBL/GenBank/DDBJ databases">
        <authorList>
            <person name="Yu Y."/>
            <person name="Lee S."/>
            <person name="de Baynast K."/>
            <person name="Wissotski M."/>
            <person name="Liu L."/>
            <person name="Talag J."/>
            <person name="Goicoechea J."/>
            <person name="Angelova A."/>
            <person name="Jetty R."/>
            <person name="Kudrna D."/>
            <person name="Golser W."/>
            <person name="Rivera L."/>
            <person name="Zhang J."/>
            <person name="Wing R."/>
        </authorList>
    </citation>
    <scope>NUCLEOTIDE SEQUENCE</scope>
</reference>
<accession>A0A0D9UZN0</accession>
<feature type="transmembrane region" description="Helical" evidence="2">
    <location>
        <begin position="400"/>
        <end position="422"/>
    </location>
</feature>
<dbReference type="CDD" id="cd06257">
    <property type="entry name" value="DnaJ"/>
    <property type="match status" value="3"/>
</dbReference>
<dbReference type="EnsemblPlants" id="LPERR01G10550.1">
    <property type="protein sequence ID" value="LPERR01G10550.1"/>
    <property type="gene ID" value="LPERR01G10550"/>
</dbReference>
<dbReference type="Gramene" id="LPERR01G10550.1">
    <property type="protein sequence ID" value="LPERR01G10550.1"/>
    <property type="gene ID" value="LPERR01G10550"/>
</dbReference>
<dbReference type="PRINTS" id="PR00625">
    <property type="entry name" value="JDOMAIN"/>
</dbReference>
<dbReference type="InterPro" id="IPR001623">
    <property type="entry name" value="DnaJ_domain"/>
</dbReference>
<evidence type="ECO:0000256" key="2">
    <source>
        <dbReference type="SAM" id="Phobius"/>
    </source>
</evidence>
<keyword evidence="5" id="KW-1185">Reference proteome</keyword>
<evidence type="ECO:0000313" key="4">
    <source>
        <dbReference type="EnsemblPlants" id="LPERR01G10550.1"/>
    </source>
</evidence>
<dbReference type="InterPro" id="IPR050817">
    <property type="entry name" value="DjlA_DnaK_co-chaperone"/>
</dbReference>
<keyword evidence="2" id="KW-0472">Membrane</keyword>
<feature type="compositionally biased region" description="Basic and acidic residues" evidence="1">
    <location>
        <begin position="94"/>
        <end position="106"/>
    </location>
</feature>
<keyword evidence="2" id="KW-1133">Transmembrane helix</keyword>
<dbReference type="PROSITE" id="PS00636">
    <property type="entry name" value="DNAJ_1"/>
    <property type="match status" value="1"/>
</dbReference>
<dbReference type="PANTHER" id="PTHR24074">
    <property type="entry name" value="CO-CHAPERONE PROTEIN DJLA"/>
    <property type="match status" value="1"/>
</dbReference>
<dbReference type="eggNOG" id="KOG0714">
    <property type="taxonomic scope" value="Eukaryota"/>
</dbReference>
<dbReference type="HOGENOM" id="CLU_607451_0_0_1"/>
<keyword evidence="2" id="KW-0812">Transmembrane</keyword>
<evidence type="ECO:0000313" key="5">
    <source>
        <dbReference type="Proteomes" id="UP000032180"/>
    </source>
</evidence>
<protein>
    <recommendedName>
        <fullName evidence="3">J domain-containing protein</fullName>
    </recommendedName>
</protein>
<feature type="domain" description="J" evidence="3">
    <location>
        <begin position="257"/>
        <end position="328"/>
    </location>
</feature>
<dbReference type="InterPro" id="IPR036869">
    <property type="entry name" value="J_dom_sf"/>
</dbReference>
<feature type="domain" description="J" evidence="3">
    <location>
        <begin position="119"/>
        <end position="184"/>
    </location>
</feature>